<organism evidence="1">
    <name type="scientific">freshwater metagenome</name>
    <dbReference type="NCBI Taxonomy" id="449393"/>
    <lineage>
        <taxon>unclassified sequences</taxon>
        <taxon>metagenomes</taxon>
        <taxon>ecological metagenomes</taxon>
    </lineage>
</organism>
<proteinExistence type="predicted"/>
<dbReference type="AlphaFoldDB" id="A0A6J6WQY2"/>
<name>A0A6J6WQY2_9ZZZZ</name>
<accession>A0A6J6WQY2</accession>
<protein>
    <submittedName>
        <fullName evidence="1">Unannotated protein</fullName>
    </submittedName>
</protein>
<sequence length="66" mass="6667">MPSLTALSMSFAFAAKISTSLELNSSAIRFSASTLSASLAAISVRAAKRALSANSAIIAVASMFLA</sequence>
<gene>
    <name evidence="1" type="ORF">UFOPK2918_01155</name>
</gene>
<dbReference type="EMBL" id="CAEZZT010000103">
    <property type="protein sequence ID" value="CAB4784587.1"/>
    <property type="molecule type" value="Genomic_DNA"/>
</dbReference>
<evidence type="ECO:0000313" key="1">
    <source>
        <dbReference type="EMBL" id="CAB4784587.1"/>
    </source>
</evidence>
<reference evidence="1" key="1">
    <citation type="submission" date="2020-05" db="EMBL/GenBank/DDBJ databases">
        <authorList>
            <person name="Chiriac C."/>
            <person name="Salcher M."/>
            <person name="Ghai R."/>
            <person name="Kavagutti S V."/>
        </authorList>
    </citation>
    <scope>NUCLEOTIDE SEQUENCE</scope>
</reference>